<gene>
    <name evidence="1" type="ORF">SAE01_33100</name>
</gene>
<sequence length="54" mass="6406">MCKKDNLEGHLRQEKLVKGEIKSLDIPGEHLTRTHMMYEPFVKYVAEELKKYLS</sequence>
<evidence type="ECO:0000313" key="1">
    <source>
        <dbReference type="EMBL" id="GEO10814.1"/>
    </source>
</evidence>
<name>A0A512BFS1_9BACT</name>
<protein>
    <submittedName>
        <fullName evidence="1">Uncharacterized protein</fullName>
    </submittedName>
</protein>
<keyword evidence="2" id="KW-1185">Reference proteome</keyword>
<dbReference type="Proteomes" id="UP000321513">
    <property type="component" value="Unassembled WGS sequence"/>
</dbReference>
<proteinExistence type="predicted"/>
<accession>A0A512BFS1</accession>
<dbReference type="AlphaFoldDB" id="A0A512BFS1"/>
<evidence type="ECO:0000313" key="2">
    <source>
        <dbReference type="Proteomes" id="UP000321513"/>
    </source>
</evidence>
<dbReference type="EMBL" id="BJYT01000013">
    <property type="protein sequence ID" value="GEO10814.1"/>
    <property type="molecule type" value="Genomic_DNA"/>
</dbReference>
<organism evidence="1 2">
    <name type="scientific">Segetibacter aerophilus</name>
    <dbReference type="NCBI Taxonomy" id="670293"/>
    <lineage>
        <taxon>Bacteria</taxon>
        <taxon>Pseudomonadati</taxon>
        <taxon>Bacteroidota</taxon>
        <taxon>Chitinophagia</taxon>
        <taxon>Chitinophagales</taxon>
        <taxon>Chitinophagaceae</taxon>
        <taxon>Segetibacter</taxon>
    </lineage>
</organism>
<comment type="caution">
    <text evidence="1">The sequence shown here is derived from an EMBL/GenBank/DDBJ whole genome shotgun (WGS) entry which is preliminary data.</text>
</comment>
<reference evidence="1 2" key="1">
    <citation type="submission" date="2019-07" db="EMBL/GenBank/DDBJ databases">
        <title>Whole genome shotgun sequence of Segetibacter aerophilus NBRC 106135.</title>
        <authorList>
            <person name="Hosoyama A."/>
            <person name="Uohara A."/>
            <person name="Ohji S."/>
            <person name="Ichikawa N."/>
        </authorList>
    </citation>
    <scope>NUCLEOTIDE SEQUENCE [LARGE SCALE GENOMIC DNA]</scope>
    <source>
        <strain evidence="1 2">NBRC 106135</strain>
    </source>
</reference>